<dbReference type="Proteomes" id="UP001243330">
    <property type="component" value="Unassembled WGS sequence"/>
</dbReference>
<organism evidence="3 4">
    <name type="scientific">Colletotrichum chrysophilum</name>
    <dbReference type="NCBI Taxonomy" id="1836956"/>
    <lineage>
        <taxon>Eukaryota</taxon>
        <taxon>Fungi</taxon>
        <taxon>Dikarya</taxon>
        <taxon>Ascomycota</taxon>
        <taxon>Pezizomycotina</taxon>
        <taxon>Sordariomycetes</taxon>
        <taxon>Hypocreomycetidae</taxon>
        <taxon>Glomerellales</taxon>
        <taxon>Glomerellaceae</taxon>
        <taxon>Colletotrichum</taxon>
        <taxon>Colletotrichum gloeosporioides species complex</taxon>
    </lineage>
</organism>
<dbReference type="EMBL" id="JAQOWY010000261">
    <property type="protein sequence ID" value="KAK1845738.1"/>
    <property type="molecule type" value="Genomic_DNA"/>
</dbReference>
<proteinExistence type="predicted"/>
<keyword evidence="4" id="KW-1185">Reference proteome</keyword>
<dbReference type="InterPro" id="IPR008928">
    <property type="entry name" value="6-hairpin_glycosidase_sf"/>
</dbReference>
<sequence>MAQLEFSIPSTIPEPFSPNYLFAKDEIPEFLIPKLVHSFVNTKSANSLTTSRLDTYATLTNFTEESGSVTLDYGVAVAGIPVLHIHGLDTPSNKALIDFTVSEGYPGITKSEGDGPYPFSAGADTSRRVRFRVSGPGFYEAKCVQGSQRWLKVSLITKSPCSVRISLVGFVPTTSNIPVDKLPGYFQCSDETLSELWGYGARTLQLNCVPARSIPSPWQVSEDMGVLVDSQRCNAYGWGHLWTDYNLEFDGMILEGGLAWMVRVSPGMPGMLFQLNVENGKAVIEQWFGYYNKPQTTLVPKLIASVEIPEPKISEGEWLRIRTSCIGEAPVSISIDNTQVATFKQGGLKVEGFASLAVPPDHPDFPYFPKGSVAIGAGQDQLCRFRNLVVRNPNNEVLCQSGLNTPAVLGDFGLKTNQFPFVFDGAKRDRYPWTADIIVGGRSAYYSTAGSEYIRGNIAAYNQLLSLPDPCDLRLRLYTGDDALVKFCWDKLKSCIAYVSARVNKDGLVCAEGFDGGDYDYYNGLQTGISTKRNALFIASLKACAHIAFCPGISDKAAAEAYAMSAISMVDAVRKHCFNANSGHYNITDTRTEGFQQEMHAWLILKHICKEEQMPSLLDKFGSLVLPSTINEAPLSFSPDTPGPPPVISPIMSAFHIQAALQAGRPAEGERVLRSVFGPMADKSSEHFTGTTWEFLNPDGTPFKGDFCSYAQLFGAGPTSIPSQYALGVEPLAPGFKEFRIWPRFDVNGLKWAQGRVPTPVGDGIVVKWQVFKAGWLLEAWAPLGLDGKVRIPSQVWERKQRQRQKRQKTYNTGHSPVVTDPTTTPALIGLSMGERTGSRVFQWVWSYVVVWSEKADHILRQHASEQRCAGAIEVEYIKHESGVGSKLTPIDVAVGGTCTMSSTEAIVYSTLDITERTVLPRSDDESLWDKVQPTAAVECPEALLLAWPIFGPITDIAVLDSTAASGEALKNRQSFVIENPDGSKTFHPVALLPATYPLLSRIVASVGIFDEFLAVSERMTELHEFDWDNIEEAQRAGVTKFYCCDEECKSQLPWTDTKFWVSGLWGTDVLRQGGIGSGEQSKWNPETGEGCPQTEEEWEELLEMARKKQRDLRARGDGGHKPGMVEVDKVIHIRTLGLITSKMESWWYQYAYTYVSAFVSIRTKKGDAARQTNIQVIDDCFETQYIQTSKGGTAQGSDKY</sequence>
<dbReference type="PANTHER" id="PTHR34987:SF4">
    <property type="entry name" value="ALPHA-L-RHAMNOSIDASE C-TERMINAL DOMAIN-CONTAINING PROTEIN"/>
    <property type="match status" value="1"/>
</dbReference>
<feature type="region of interest" description="Disordered" evidence="1">
    <location>
        <begin position="798"/>
        <end position="819"/>
    </location>
</feature>
<dbReference type="Gene3D" id="2.60.420.10">
    <property type="entry name" value="Maltose phosphorylase, domain 3"/>
    <property type="match status" value="1"/>
</dbReference>
<dbReference type="Gene3D" id="1.50.10.10">
    <property type="match status" value="1"/>
</dbReference>
<dbReference type="GO" id="GO:0003824">
    <property type="term" value="F:catalytic activity"/>
    <property type="evidence" value="ECO:0007669"/>
    <property type="project" value="UniProtKB-ARBA"/>
</dbReference>
<reference evidence="3" key="1">
    <citation type="submission" date="2023-01" db="EMBL/GenBank/DDBJ databases">
        <title>Colletotrichum chrysophilum M932 genome sequence.</title>
        <authorList>
            <person name="Baroncelli R."/>
        </authorList>
    </citation>
    <scope>NUCLEOTIDE SEQUENCE</scope>
    <source>
        <strain evidence="3">M932</strain>
    </source>
</reference>
<evidence type="ECO:0000256" key="1">
    <source>
        <dbReference type="SAM" id="MobiDB-lite"/>
    </source>
</evidence>
<evidence type="ECO:0000313" key="3">
    <source>
        <dbReference type="EMBL" id="KAK1845738.1"/>
    </source>
</evidence>
<dbReference type="AlphaFoldDB" id="A0AAD9ACP8"/>
<feature type="domain" description="Alpha-L-rhamnosidase C-terminal" evidence="2">
    <location>
        <begin position="728"/>
        <end position="805"/>
    </location>
</feature>
<protein>
    <submittedName>
        <fullName evidence="3">Alpha-l-rhamnosidase</fullName>
    </submittedName>
</protein>
<dbReference type="InterPro" id="IPR035398">
    <property type="entry name" value="Bac_rhamnosid_C"/>
</dbReference>
<dbReference type="Pfam" id="PF17390">
    <property type="entry name" value="Bac_rhamnosid_C"/>
    <property type="match status" value="1"/>
</dbReference>
<gene>
    <name evidence="3" type="ORF">CCHR01_11648</name>
</gene>
<feature type="compositionally biased region" description="Polar residues" evidence="1">
    <location>
        <begin position="810"/>
        <end position="819"/>
    </location>
</feature>
<dbReference type="GO" id="GO:0005975">
    <property type="term" value="P:carbohydrate metabolic process"/>
    <property type="evidence" value="ECO:0007669"/>
    <property type="project" value="InterPro"/>
</dbReference>
<dbReference type="SUPFAM" id="SSF48208">
    <property type="entry name" value="Six-hairpin glycosidases"/>
    <property type="match status" value="1"/>
</dbReference>
<comment type="caution">
    <text evidence="3">The sequence shown here is derived from an EMBL/GenBank/DDBJ whole genome shotgun (WGS) entry which is preliminary data.</text>
</comment>
<dbReference type="InterPro" id="IPR012341">
    <property type="entry name" value="6hp_glycosidase-like_sf"/>
</dbReference>
<evidence type="ECO:0000313" key="4">
    <source>
        <dbReference type="Proteomes" id="UP001243330"/>
    </source>
</evidence>
<name>A0AAD9ACP8_9PEZI</name>
<evidence type="ECO:0000259" key="2">
    <source>
        <dbReference type="Pfam" id="PF17390"/>
    </source>
</evidence>
<dbReference type="PANTHER" id="PTHR34987">
    <property type="entry name" value="C, PUTATIVE (AFU_ORTHOLOGUE AFUA_3G02880)-RELATED"/>
    <property type="match status" value="1"/>
</dbReference>
<accession>A0AAD9ACP8</accession>